<dbReference type="RefSeq" id="YP_010796496.1">
    <property type="nucleotide sequence ID" value="NC_076031.1"/>
</dbReference>
<evidence type="ECO:0000313" key="1">
    <source>
        <dbReference type="EMBL" id="AXU41484.1"/>
    </source>
</evidence>
<dbReference type="Proteomes" id="UP000501969">
    <property type="component" value="Segment"/>
</dbReference>
<protein>
    <submittedName>
        <fullName evidence="1">LEF-12</fullName>
    </submittedName>
</protein>
<evidence type="ECO:0000313" key="2">
    <source>
        <dbReference type="Proteomes" id="UP000501969"/>
    </source>
</evidence>
<organism evidence="1 2">
    <name type="scientific">Mythimna unipuncta nucleopolyhedrovirus</name>
    <dbReference type="NCBI Taxonomy" id="447897"/>
    <lineage>
        <taxon>Viruses</taxon>
        <taxon>Viruses incertae sedis</taxon>
        <taxon>Naldaviricetes</taxon>
        <taxon>Lefavirales</taxon>
        <taxon>Baculoviridae</taxon>
        <taxon>Alphabaculovirus</taxon>
    </lineage>
</organism>
<dbReference type="KEGG" id="vg:80533991"/>
<sequence>MNNNNNNNNNNNYSKNVTIINRNEFDARLNSFDFFTKNILAVVQQMSECGEITTADLATVRLADSTAAWVCGRVETDYNWISYRMKSVSFEGSSKILRENGYRDARFEQSKHLTGVKHDRYVYWKYTIPMVQLIIVIEPDLKLIDSNPCDPFAYLIDVNDASVETRDCDCVRKNYQSDRPRRNVLQSNYYRDERFELDQGIVRIECWCSIERDSSRTTNTNSFVTIDVMKQ</sequence>
<proteinExistence type="predicted"/>
<reference evidence="1 2" key="1">
    <citation type="submission" date="2018-03" db="EMBL/GenBank/DDBJ databases">
        <title>Complete genome sequence of a second alphabaculovirus from the true armyworm, Mythimna unipuncta.</title>
        <authorList>
            <person name="Harrison R.L."/>
            <person name="Mowery J.D."/>
            <person name="Bauchan G.R."/>
            <person name="Theilmann D.A."/>
            <person name="Erlandson M.A."/>
        </authorList>
    </citation>
    <scope>NUCLEOTIDE SEQUENCE [LARGE SCALE GENOMIC DNA]</scope>
    <source>
        <strain evidence="1 2">KY310</strain>
    </source>
</reference>
<dbReference type="EMBL" id="MH124167">
    <property type="protein sequence ID" value="AXU41484.1"/>
    <property type="molecule type" value="Genomic_DNA"/>
</dbReference>
<accession>A0A346TPH4</accession>
<dbReference type="InterPro" id="IPR009365">
    <property type="entry name" value="Nucleo_LEF-12"/>
</dbReference>
<dbReference type="Pfam" id="PF06256">
    <property type="entry name" value="Nucleo_LEF-12"/>
    <property type="match status" value="1"/>
</dbReference>
<dbReference type="GeneID" id="80533991"/>
<keyword evidence="2" id="KW-1185">Reference proteome</keyword>
<name>A0A346TPH4_9ABAC</name>